<protein>
    <submittedName>
        <fullName evidence="3">Pilus assembly protein</fullName>
    </submittedName>
</protein>
<name>A0ABX1PMP9_9RHOO</name>
<evidence type="ECO:0000313" key="4">
    <source>
        <dbReference type="Proteomes" id="UP000615989"/>
    </source>
</evidence>
<dbReference type="Proteomes" id="UP000615989">
    <property type="component" value="Unassembled WGS sequence"/>
</dbReference>
<evidence type="ECO:0000256" key="1">
    <source>
        <dbReference type="SAM" id="Phobius"/>
    </source>
</evidence>
<organism evidence="3 4">
    <name type="scientific">Aromatoleum anaerobium</name>
    <dbReference type="NCBI Taxonomy" id="182180"/>
    <lineage>
        <taxon>Bacteria</taxon>
        <taxon>Pseudomonadati</taxon>
        <taxon>Pseudomonadota</taxon>
        <taxon>Betaproteobacteria</taxon>
        <taxon>Rhodocyclales</taxon>
        <taxon>Rhodocyclaceae</taxon>
        <taxon>Aromatoleum</taxon>
    </lineage>
</organism>
<dbReference type="InterPro" id="IPR012495">
    <property type="entry name" value="TadE-like_dom"/>
</dbReference>
<accession>A0ABX1PMP9</accession>
<keyword evidence="1" id="KW-0812">Transmembrane</keyword>
<comment type="caution">
    <text evidence="3">The sequence shown here is derived from an EMBL/GenBank/DDBJ whole genome shotgun (WGS) entry which is preliminary data.</text>
</comment>
<sequence length="149" mass="15833">MRRHMRGVAAVEFGILLIPLVMLGFGITEFGRAIYSYNTLGKAVRDAARHLTSKTPGDPVEHAIAKCLAVHGSPDCSGAALAPGLKTGMVQTCDTILSCTGVENTVTTGTGTINTVTVRISGYPYNSVVEYVMPDITFNNIAVTMRSQL</sequence>
<evidence type="ECO:0000313" key="3">
    <source>
        <dbReference type="EMBL" id="NMG25855.1"/>
    </source>
</evidence>
<keyword evidence="4" id="KW-1185">Reference proteome</keyword>
<dbReference type="Pfam" id="PF07811">
    <property type="entry name" value="TadE"/>
    <property type="match status" value="1"/>
</dbReference>
<gene>
    <name evidence="3" type="ORF">GO606_14220</name>
</gene>
<dbReference type="RefSeq" id="WP_169119200.1">
    <property type="nucleotide sequence ID" value="NZ_WTVG02000037.1"/>
</dbReference>
<keyword evidence="1" id="KW-1133">Transmembrane helix</keyword>
<feature type="transmembrane region" description="Helical" evidence="1">
    <location>
        <begin position="7"/>
        <end position="27"/>
    </location>
</feature>
<proteinExistence type="predicted"/>
<reference evidence="3" key="1">
    <citation type="submission" date="2019-12" db="EMBL/GenBank/DDBJ databases">
        <title>Comparative genomics gives insights into the taxonomy of the Azoarcus-Aromatoleum group and reveals separate origins of nif in the plant-associated Azoarcus and non-plant-associated Aromatoleum sub-groups.</title>
        <authorList>
            <person name="Lafos M."/>
            <person name="Maluk M."/>
            <person name="Batista M."/>
            <person name="Junghare M."/>
            <person name="Carmona M."/>
            <person name="Faoro H."/>
            <person name="Cruz L.M."/>
            <person name="Battistoni F."/>
            <person name="De Souza E."/>
            <person name="Pedrosa F."/>
            <person name="Chen W.-M."/>
            <person name="Poole P.S."/>
            <person name="Dixon R.A."/>
            <person name="James E.K."/>
        </authorList>
    </citation>
    <scope>NUCLEOTIDE SEQUENCE</scope>
    <source>
        <strain evidence="3">LuFRes1</strain>
    </source>
</reference>
<evidence type="ECO:0000259" key="2">
    <source>
        <dbReference type="Pfam" id="PF07811"/>
    </source>
</evidence>
<feature type="domain" description="TadE-like" evidence="2">
    <location>
        <begin position="7"/>
        <end position="49"/>
    </location>
</feature>
<keyword evidence="1" id="KW-0472">Membrane</keyword>
<dbReference type="EMBL" id="WTVG01000044">
    <property type="protein sequence ID" value="NMG25855.1"/>
    <property type="molecule type" value="Genomic_DNA"/>
</dbReference>